<dbReference type="CDD" id="cd18179">
    <property type="entry name" value="ATP-synt_Vo_Ao_c_NTPK_rpt1"/>
    <property type="match status" value="1"/>
</dbReference>
<evidence type="ECO:0000256" key="3">
    <source>
        <dbReference type="ARBA" id="ARBA00022989"/>
    </source>
</evidence>
<evidence type="ECO:0000313" key="7">
    <source>
        <dbReference type="EMBL" id="VAW21686.1"/>
    </source>
</evidence>
<keyword evidence="2 5" id="KW-0812">Transmembrane</keyword>
<name>A0A3B0UPW2_9ZZZZ</name>
<evidence type="ECO:0000256" key="1">
    <source>
        <dbReference type="ARBA" id="ARBA00004141"/>
    </source>
</evidence>
<reference evidence="7" key="1">
    <citation type="submission" date="2018-06" db="EMBL/GenBank/DDBJ databases">
        <authorList>
            <person name="Zhirakovskaya E."/>
        </authorList>
    </citation>
    <scope>NUCLEOTIDE SEQUENCE</scope>
</reference>
<evidence type="ECO:0000256" key="5">
    <source>
        <dbReference type="SAM" id="Phobius"/>
    </source>
</evidence>
<evidence type="ECO:0000259" key="6">
    <source>
        <dbReference type="Pfam" id="PF00137"/>
    </source>
</evidence>
<dbReference type="Pfam" id="PF00137">
    <property type="entry name" value="ATP-synt_C"/>
    <property type="match status" value="2"/>
</dbReference>
<proteinExistence type="predicted"/>
<dbReference type="CDD" id="cd18180">
    <property type="entry name" value="ATP-synt_Vo_Ao_c_NTPK_rpt2"/>
    <property type="match status" value="1"/>
</dbReference>
<protein>
    <submittedName>
        <fullName evidence="7">V-type ATP synthase subunit K</fullName>
        <ecNumber evidence="7">3.6.3.14</ecNumber>
    </submittedName>
</protein>
<dbReference type="InterPro" id="IPR002379">
    <property type="entry name" value="ATPase_proteolipid_c-like_dom"/>
</dbReference>
<feature type="transmembrane region" description="Helical" evidence="5">
    <location>
        <begin position="81"/>
        <end position="102"/>
    </location>
</feature>
<dbReference type="GO" id="GO:0015078">
    <property type="term" value="F:proton transmembrane transporter activity"/>
    <property type="evidence" value="ECO:0007669"/>
    <property type="project" value="InterPro"/>
</dbReference>
<dbReference type="AlphaFoldDB" id="A0A3B0UPW2"/>
<evidence type="ECO:0000256" key="2">
    <source>
        <dbReference type="ARBA" id="ARBA00022692"/>
    </source>
</evidence>
<dbReference type="GO" id="GO:0033177">
    <property type="term" value="C:proton-transporting two-sector ATPase complex, proton-transporting domain"/>
    <property type="evidence" value="ECO:0007669"/>
    <property type="project" value="InterPro"/>
</dbReference>
<evidence type="ECO:0000256" key="4">
    <source>
        <dbReference type="ARBA" id="ARBA00023136"/>
    </source>
</evidence>
<keyword evidence="3 5" id="KW-1133">Transmembrane helix</keyword>
<dbReference type="GO" id="GO:0016787">
    <property type="term" value="F:hydrolase activity"/>
    <property type="evidence" value="ECO:0007669"/>
    <property type="project" value="UniProtKB-KW"/>
</dbReference>
<dbReference type="SUPFAM" id="SSF81333">
    <property type="entry name" value="F1F0 ATP synthase subunit C"/>
    <property type="match status" value="2"/>
</dbReference>
<sequence>MELSYLLAYLGMAIMVILSGIGSAIGVTMGGNATIGALKKNSDLFGSYMLLSALPGTQGLYGFAGFFILNNLLLGMNEVTIIVGAAYFAAGISLGFVALFSAMKQGSIVANGIAGMGSGYDVFGKTMILAVFPELYAIIAFAVTFIISTSF</sequence>
<comment type="subcellular location">
    <subcellularLocation>
        <location evidence="1">Membrane</location>
        <topology evidence="1">Multi-pass membrane protein</topology>
    </subcellularLocation>
</comment>
<feature type="domain" description="V-ATPase proteolipid subunit C-like" evidence="6">
    <location>
        <begin position="88"/>
        <end position="147"/>
    </location>
</feature>
<gene>
    <name evidence="7" type="ORF">MNBD_BACTEROID01-2454</name>
</gene>
<keyword evidence="7" id="KW-0378">Hydrolase</keyword>
<accession>A0A3B0UPW2</accession>
<keyword evidence="4 5" id="KW-0472">Membrane</keyword>
<dbReference type="Gene3D" id="1.20.120.610">
    <property type="entry name" value="lithium bound rotor ring of v- atpase"/>
    <property type="match status" value="1"/>
</dbReference>
<organism evidence="7">
    <name type="scientific">hydrothermal vent metagenome</name>
    <dbReference type="NCBI Taxonomy" id="652676"/>
    <lineage>
        <taxon>unclassified sequences</taxon>
        <taxon>metagenomes</taxon>
        <taxon>ecological metagenomes</taxon>
    </lineage>
</organism>
<dbReference type="EC" id="3.6.3.14" evidence="7"/>
<feature type="domain" description="V-ATPase proteolipid subunit C-like" evidence="6">
    <location>
        <begin position="10"/>
        <end position="69"/>
    </location>
</feature>
<dbReference type="EMBL" id="UOEP01000153">
    <property type="protein sequence ID" value="VAW21686.1"/>
    <property type="molecule type" value="Genomic_DNA"/>
</dbReference>
<dbReference type="InterPro" id="IPR035921">
    <property type="entry name" value="F/V-ATP_Csub_sf"/>
</dbReference>
<feature type="transmembrane region" description="Helical" evidence="5">
    <location>
        <begin position="48"/>
        <end position="69"/>
    </location>
</feature>
<feature type="transmembrane region" description="Helical" evidence="5">
    <location>
        <begin position="6"/>
        <end position="27"/>
    </location>
</feature>
<feature type="transmembrane region" description="Helical" evidence="5">
    <location>
        <begin position="122"/>
        <end position="147"/>
    </location>
</feature>